<evidence type="ECO:0000256" key="1">
    <source>
        <dbReference type="ARBA" id="ARBA00022679"/>
    </source>
</evidence>
<dbReference type="GO" id="GO:0004315">
    <property type="term" value="F:3-oxoacyl-[acyl-carrier-protein] synthase activity"/>
    <property type="evidence" value="ECO:0007669"/>
    <property type="project" value="TreeGrafter"/>
</dbReference>
<dbReference type="RefSeq" id="WP_014060978.1">
    <property type="nucleotide sequence ID" value="NC_015957.1"/>
</dbReference>
<organism evidence="5 6">
    <name type="scientific">Streptomyces violaceusniger (strain Tu 4113)</name>
    <dbReference type="NCBI Taxonomy" id="653045"/>
    <lineage>
        <taxon>Bacteria</taxon>
        <taxon>Bacillati</taxon>
        <taxon>Actinomycetota</taxon>
        <taxon>Actinomycetes</taxon>
        <taxon>Kitasatosporales</taxon>
        <taxon>Streptomycetaceae</taxon>
        <taxon>Streptomyces</taxon>
        <taxon>Streptomyces violaceusniger group</taxon>
    </lineage>
</organism>
<dbReference type="InterPro" id="IPR016039">
    <property type="entry name" value="Thiolase-like"/>
</dbReference>
<dbReference type="AlphaFoldDB" id="G2NXB0"/>
<dbReference type="InterPro" id="IPR014030">
    <property type="entry name" value="Ketoacyl_synth_N"/>
</dbReference>
<dbReference type="eggNOG" id="COG0304">
    <property type="taxonomic scope" value="Bacteria"/>
</dbReference>
<evidence type="ECO:0000313" key="5">
    <source>
        <dbReference type="EMBL" id="AEM87513.1"/>
    </source>
</evidence>
<dbReference type="PANTHER" id="PTHR11712">
    <property type="entry name" value="POLYKETIDE SYNTHASE-RELATED"/>
    <property type="match status" value="1"/>
</dbReference>
<accession>G2NXB0</accession>
<dbReference type="InterPro" id="IPR000794">
    <property type="entry name" value="Beta-ketoacyl_synthase"/>
</dbReference>
<dbReference type="Proteomes" id="UP000008703">
    <property type="component" value="Chromosome"/>
</dbReference>
<dbReference type="KEGG" id="svl:Strvi_8191"/>
<keyword evidence="2" id="KW-0012">Acyltransferase</keyword>
<dbReference type="PANTHER" id="PTHR11712:SF322">
    <property type="entry name" value="POLYKETIDE BETA-KETOACYL SYNTHASE 2-RELATED"/>
    <property type="match status" value="1"/>
</dbReference>
<protein>
    <submittedName>
        <fullName evidence="5">Beta-ketoacyl synthase</fullName>
    </submittedName>
</protein>
<dbReference type="HOGENOM" id="CLU_064948_0_0_11"/>
<reference evidence="5" key="1">
    <citation type="submission" date="2011-08" db="EMBL/GenBank/DDBJ databases">
        <title>Complete sequence of chromosome of Streptomyces violaceusniger Tu 4113.</title>
        <authorList>
            <consortium name="US DOE Joint Genome Institute"/>
            <person name="Lucas S."/>
            <person name="Han J."/>
            <person name="Lapidus A."/>
            <person name="Cheng J.-F."/>
            <person name="Goodwin L."/>
            <person name="Pitluck S."/>
            <person name="Peters L."/>
            <person name="Ivanova N."/>
            <person name="Daligault H."/>
            <person name="Detter J.C."/>
            <person name="Han C."/>
            <person name="Tapia R."/>
            <person name="Land M."/>
            <person name="Hauser L."/>
            <person name="Kyrpides N."/>
            <person name="Ivanova N."/>
            <person name="Pagani I."/>
            <person name="Hagen A."/>
            <person name="Katz L."/>
            <person name="Fiedler H.-P."/>
            <person name="Keasling J."/>
            <person name="Fortman J."/>
            <person name="Woyke T."/>
        </authorList>
    </citation>
    <scope>NUCLEOTIDE SEQUENCE [LARGE SCALE GENOMIC DNA]</scope>
    <source>
        <strain evidence="5">Tu 4113</strain>
    </source>
</reference>
<name>G2NXB0_STRV4</name>
<sequence>MVNAPGGAVPVISAWTAVSPLGLRGADFTAALRSGRTAGRPLDPEEWSVPFREASLVPDFHIRQILGRKGTRSMDRATGLAVTAIRHLLTGEREHDEAERLPGVGEETGLALGTSTGSAQSIMDFTRDSLVGKKPFYVDPARFPNTVMNCAAGQSAIWHGLRGPNTTIAGGRATGLLALRYALRLQRAGRAQAVLCGAVEEFSSARAWLEWHARADEESADSAAVLGEGAAVWLLEPDASAREHGRKGLAEVLGLEFGCAADAQQARTVLAEAIGRLLDRTGVTPGELSAVADSSAPGAEGAAERAALADALGGAEPPRITAADTVGDTCAAAAAFQIAAVLALAEHDPSGASSASEPKGRVAVERESARRPLRNEGAEHGRPSTATEAPRRRTEPLKNGDTALVTTVDRDGVVGAALLRIR</sequence>
<evidence type="ECO:0000256" key="2">
    <source>
        <dbReference type="ARBA" id="ARBA00023315"/>
    </source>
</evidence>
<proteinExistence type="predicted"/>
<keyword evidence="1" id="KW-0808">Transferase</keyword>
<dbReference type="SUPFAM" id="SSF53901">
    <property type="entry name" value="Thiolase-like"/>
    <property type="match status" value="2"/>
</dbReference>
<dbReference type="Pfam" id="PF00109">
    <property type="entry name" value="ketoacyl-synt"/>
    <property type="match status" value="1"/>
</dbReference>
<feature type="domain" description="Beta-ketoacyl synthase-like N-terminal" evidence="4">
    <location>
        <begin position="12"/>
        <end position="239"/>
    </location>
</feature>
<gene>
    <name evidence="5" type="ORF">Strvi_8191</name>
</gene>
<feature type="region of interest" description="Disordered" evidence="3">
    <location>
        <begin position="349"/>
        <end position="400"/>
    </location>
</feature>
<dbReference type="GO" id="GO:0006633">
    <property type="term" value="P:fatty acid biosynthetic process"/>
    <property type="evidence" value="ECO:0007669"/>
    <property type="project" value="TreeGrafter"/>
</dbReference>
<feature type="compositionally biased region" description="Basic and acidic residues" evidence="3">
    <location>
        <begin position="389"/>
        <end position="398"/>
    </location>
</feature>
<evidence type="ECO:0000313" key="6">
    <source>
        <dbReference type="Proteomes" id="UP000008703"/>
    </source>
</evidence>
<keyword evidence="6" id="KW-1185">Reference proteome</keyword>
<feature type="compositionally biased region" description="Basic and acidic residues" evidence="3">
    <location>
        <begin position="358"/>
        <end position="382"/>
    </location>
</feature>
<dbReference type="Gene3D" id="3.40.47.10">
    <property type="match status" value="1"/>
</dbReference>
<evidence type="ECO:0000256" key="3">
    <source>
        <dbReference type="SAM" id="MobiDB-lite"/>
    </source>
</evidence>
<evidence type="ECO:0000259" key="4">
    <source>
        <dbReference type="Pfam" id="PF00109"/>
    </source>
</evidence>
<dbReference type="EMBL" id="CP002994">
    <property type="protein sequence ID" value="AEM87513.1"/>
    <property type="molecule type" value="Genomic_DNA"/>
</dbReference>